<evidence type="ECO:0000256" key="6">
    <source>
        <dbReference type="ARBA" id="ARBA00022989"/>
    </source>
</evidence>
<comment type="subcellular location">
    <subcellularLocation>
        <location evidence="1">Cell membrane</location>
        <topology evidence="1">Multi-pass membrane protein</topology>
    </subcellularLocation>
    <subcellularLocation>
        <location evidence="9">Membrane</location>
        <topology evidence="9">Multi-pass membrane protein</topology>
    </subcellularLocation>
</comment>
<evidence type="ECO:0000256" key="5">
    <source>
        <dbReference type="ARBA" id="ARBA00022927"/>
    </source>
</evidence>
<dbReference type="InterPro" id="IPR028055">
    <property type="entry name" value="YidC/Oxa/ALB_C"/>
</dbReference>
<evidence type="ECO:0000256" key="3">
    <source>
        <dbReference type="ARBA" id="ARBA00022475"/>
    </source>
</evidence>
<evidence type="ECO:0000256" key="4">
    <source>
        <dbReference type="ARBA" id="ARBA00022692"/>
    </source>
</evidence>
<evidence type="ECO:0000256" key="9">
    <source>
        <dbReference type="RuleBase" id="RU003945"/>
    </source>
</evidence>
<keyword evidence="8" id="KW-0143">Chaperone</keyword>
<dbReference type="RefSeq" id="WP_055259530.1">
    <property type="nucleotide sequence ID" value="NZ_CYXT01000024.1"/>
</dbReference>
<dbReference type="CDD" id="cd20070">
    <property type="entry name" value="5TM_YidC_Alb3"/>
    <property type="match status" value="1"/>
</dbReference>
<dbReference type="Proteomes" id="UP000095598">
    <property type="component" value="Unassembled WGS sequence"/>
</dbReference>
<sequence length="333" mass="37198">MMLLAQAQQSTGNGGILAPFVIIFGWIIRAIYDGLAAMGIYNVGLCIILFTLVSKLILLPVTMKQQRSMKINQHMQPEINKITKKYRNKRDQASMMKQQEEMQKVYAKYGSSPTGGCLPTLIQFPIIMALYYVIRGVNTYIPQIARDVQFKPNLFLGMDLNSAPGFRLTPLLIIPVLSFIFQFLSAKTSMSTTQMDDSTPGAGMTKSMMYTMPLMSFVMCISLPIGIGLYWSASALFQYIQQVAFNYHYDHADMDKIIEKSREKAAKKKKKKGPSLYEKMLGMQAEQQGQQGADSNIKKSANLKSTQNIEYSGNSKGGIASKANALNKKKQGR</sequence>
<evidence type="ECO:0000256" key="11">
    <source>
        <dbReference type="SAM" id="Phobius"/>
    </source>
</evidence>
<dbReference type="GO" id="GO:0005886">
    <property type="term" value="C:plasma membrane"/>
    <property type="evidence" value="ECO:0007669"/>
    <property type="project" value="UniProtKB-SubCell"/>
</dbReference>
<keyword evidence="4 9" id="KW-0812">Transmembrane</keyword>
<evidence type="ECO:0000313" key="13">
    <source>
        <dbReference type="EMBL" id="CUN11587.1"/>
    </source>
</evidence>
<name>A0A173UBG5_ANAHA</name>
<evidence type="ECO:0000256" key="2">
    <source>
        <dbReference type="ARBA" id="ARBA00022448"/>
    </source>
</evidence>
<dbReference type="GO" id="GO:0015031">
    <property type="term" value="P:protein transport"/>
    <property type="evidence" value="ECO:0007669"/>
    <property type="project" value="UniProtKB-KW"/>
</dbReference>
<evidence type="ECO:0000256" key="8">
    <source>
        <dbReference type="ARBA" id="ARBA00023186"/>
    </source>
</evidence>
<evidence type="ECO:0000259" key="12">
    <source>
        <dbReference type="Pfam" id="PF02096"/>
    </source>
</evidence>
<dbReference type="AlphaFoldDB" id="A0A173UBG5"/>
<dbReference type="PANTHER" id="PTHR12428">
    <property type="entry name" value="OXA1"/>
    <property type="match status" value="1"/>
</dbReference>
<evidence type="ECO:0000256" key="7">
    <source>
        <dbReference type="ARBA" id="ARBA00023136"/>
    </source>
</evidence>
<feature type="transmembrane region" description="Helical" evidence="11">
    <location>
        <begin position="116"/>
        <end position="134"/>
    </location>
</feature>
<feature type="transmembrane region" description="Helical" evidence="11">
    <location>
        <begin position="207"/>
        <end position="231"/>
    </location>
</feature>
<keyword evidence="2" id="KW-0813">Transport</keyword>
<dbReference type="NCBIfam" id="TIGR03592">
    <property type="entry name" value="yidC_oxa1_cterm"/>
    <property type="match status" value="1"/>
</dbReference>
<organism evidence="13 14">
    <name type="scientific">Anaerostipes hadrus</name>
    <dbReference type="NCBI Taxonomy" id="649756"/>
    <lineage>
        <taxon>Bacteria</taxon>
        <taxon>Bacillati</taxon>
        <taxon>Bacillota</taxon>
        <taxon>Clostridia</taxon>
        <taxon>Lachnospirales</taxon>
        <taxon>Lachnospiraceae</taxon>
        <taxon>Anaerostipes</taxon>
    </lineage>
</organism>
<keyword evidence="7 11" id="KW-0472">Membrane</keyword>
<evidence type="ECO:0000313" key="14">
    <source>
        <dbReference type="Proteomes" id="UP000095598"/>
    </source>
</evidence>
<comment type="similarity">
    <text evidence="9">Belongs to the OXA1/ALB3/YidC family.</text>
</comment>
<dbReference type="PANTHER" id="PTHR12428:SF65">
    <property type="entry name" value="CYTOCHROME C OXIDASE ASSEMBLY PROTEIN COX18, MITOCHONDRIAL"/>
    <property type="match status" value="1"/>
</dbReference>
<dbReference type="InterPro" id="IPR047196">
    <property type="entry name" value="YidC_ALB_C"/>
</dbReference>
<dbReference type="InterPro" id="IPR001708">
    <property type="entry name" value="YidC/ALB3/OXA1/COX18"/>
</dbReference>
<keyword evidence="3" id="KW-1003">Cell membrane</keyword>
<dbReference type="GO" id="GO:0032977">
    <property type="term" value="F:membrane insertase activity"/>
    <property type="evidence" value="ECO:0007669"/>
    <property type="project" value="InterPro"/>
</dbReference>
<evidence type="ECO:0000256" key="10">
    <source>
        <dbReference type="SAM" id="MobiDB-lite"/>
    </source>
</evidence>
<feature type="transmembrane region" description="Helical" evidence="11">
    <location>
        <begin position="38"/>
        <end position="61"/>
    </location>
</feature>
<protein>
    <submittedName>
        <fullName evidence="13">Stage III sporulation protein J</fullName>
    </submittedName>
</protein>
<feature type="region of interest" description="Disordered" evidence="10">
    <location>
        <begin position="309"/>
        <end position="333"/>
    </location>
</feature>
<keyword evidence="5" id="KW-0653">Protein transport</keyword>
<feature type="domain" description="Membrane insertase YidC/Oxa/ALB C-terminal" evidence="12">
    <location>
        <begin position="44"/>
        <end position="246"/>
    </location>
</feature>
<accession>A0A173UBG5</accession>
<dbReference type="EMBL" id="CYXT01000024">
    <property type="protein sequence ID" value="CUN11587.1"/>
    <property type="molecule type" value="Genomic_DNA"/>
</dbReference>
<proteinExistence type="inferred from homology"/>
<evidence type="ECO:0000256" key="1">
    <source>
        <dbReference type="ARBA" id="ARBA00004651"/>
    </source>
</evidence>
<dbReference type="Pfam" id="PF02096">
    <property type="entry name" value="60KD_IMP"/>
    <property type="match status" value="1"/>
</dbReference>
<reference evidence="13 14" key="1">
    <citation type="submission" date="2015-09" db="EMBL/GenBank/DDBJ databases">
        <authorList>
            <consortium name="Pathogen Informatics"/>
        </authorList>
    </citation>
    <scope>NUCLEOTIDE SEQUENCE [LARGE SCALE GENOMIC DNA]</scope>
    <source>
        <strain evidence="13 14">2789STDY5608868</strain>
    </source>
</reference>
<feature type="transmembrane region" description="Helical" evidence="11">
    <location>
        <begin position="12"/>
        <end position="32"/>
    </location>
</feature>
<dbReference type="GO" id="GO:0051205">
    <property type="term" value="P:protein insertion into membrane"/>
    <property type="evidence" value="ECO:0007669"/>
    <property type="project" value="TreeGrafter"/>
</dbReference>
<keyword evidence="6 11" id="KW-1133">Transmembrane helix</keyword>
<gene>
    <name evidence="13" type="primary">misCA</name>
    <name evidence="13" type="ORF">ERS852425_02717</name>
</gene>
<feature type="transmembrane region" description="Helical" evidence="11">
    <location>
        <begin position="168"/>
        <end position="186"/>
    </location>
</feature>